<comment type="caution">
    <text evidence="1">The sequence shown here is derived from an EMBL/GenBank/DDBJ whole genome shotgun (WGS) entry which is preliminary data.</text>
</comment>
<evidence type="ECO:0000313" key="1">
    <source>
        <dbReference type="EMBL" id="CAG8739896.1"/>
    </source>
</evidence>
<feature type="non-terminal residue" evidence="1">
    <location>
        <position position="1"/>
    </location>
</feature>
<sequence length="210" mass="24519">DKTLLRVLDSPDGPTLDETRRYPHLTELDFNWHGAKADKDKYSLHWIPEAFPNLVKLKFALCSIWDDDTLPDTATMRAHYQTLVANLPRLRKLAITENDEYDPDEEEDLVHYLGGIQPSLDQIEFVWRNLPKDTESDDPPTSAHWFKSIYIPVSDEVLAIASEKRITIDWYPDSAGKHRYNWWLGRFAPSRRREKENIKQVVVSDDIKTD</sequence>
<proteinExistence type="predicted"/>
<dbReference type="EMBL" id="CAJVPT010047333">
    <property type="protein sequence ID" value="CAG8739896.1"/>
    <property type="molecule type" value="Genomic_DNA"/>
</dbReference>
<dbReference type="Proteomes" id="UP000789525">
    <property type="component" value="Unassembled WGS sequence"/>
</dbReference>
<keyword evidence="2" id="KW-1185">Reference proteome</keyword>
<reference evidence="1" key="1">
    <citation type="submission" date="2021-06" db="EMBL/GenBank/DDBJ databases">
        <authorList>
            <person name="Kallberg Y."/>
            <person name="Tangrot J."/>
            <person name="Rosling A."/>
        </authorList>
    </citation>
    <scope>NUCLEOTIDE SEQUENCE</scope>
    <source>
        <strain evidence="1">CL356</strain>
    </source>
</reference>
<organism evidence="1 2">
    <name type="scientific">Acaulospora colombiana</name>
    <dbReference type="NCBI Taxonomy" id="27376"/>
    <lineage>
        <taxon>Eukaryota</taxon>
        <taxon>Fungi</taxon>
        <taxon>Fungi incertae sedis</taxon>
        <taxon>Mucoromycota</taxon>
        <taxon>Glomeromycotina</taxon>
        <taxon>Glomeromycetes</taxon>
        <taxon>Diversisporales</taxon>
        <taxon>Acaulosporaceae</taxon>
        <taxon>Acaulospora</taxon>
    </lineage>
</organism>
<protein>
    <submittedName>
        <fullName evidence="1">5270_t:CDS:1</fullName>
    </submittedName>
</protein>
<evidence type="ECO:0000313" key="2">
    <source>
        <dbReference type="Proteomes" id="UP000789525"/>
    </source>
</evidence>
<gene>
    <name evidence="1" type="ORF">ACOLOM_LOCUS12117</name>
</gene>
<name>A0ACA9Q9E1_9GLOM</name>
<accession>A0ACA9Q9E1</accession>